<dbReference type="InterPro" id="IPR050219">
    <property type="entry name" value="DnaG_primase"/>
</dbReference>
<feature type="domain" description="Zinc finger CHC2-type" evidence="4">
    <location>
        <begin position="34"/>
        <end position="84"/>
    </location>
</feature>
<keyword evidence="2" id="KW-0863">Zinc-finger</keyword>
<evidence type="ECO:0000256" key="1">
    <source>
        <dbReference type="ARBA" id="ARBA00022723"/>
    </source>
</evidence>
<evidence type="ECO:0000313" key="6">
    <source>
        <dbReference type="Proteomes" id="UP001171508"/>
    </source>
</evidence>
<dbReference type="Gene3D" id="3.40.1360.10">
    <property type="match status" value="1"/>
</dbReference>
<dbReference type="Proteomes" id="UP001171508">
    <property type="component" value="Unassembled WGS sequence"/>
</dbReference>
<dbReference type="Pfam" id="PF13155">
    <property type="entry name" value="Toprim_2"/>
    <property type="match status" value="1"/>
</dbReference>
<dbReference type="EMBL" id="JAQJJM010000056">
    <property type="protein sequence ID" value="MDN5133462.1"/>
    <property type="molecule type" value="Genomic_DNA"/>
</dbReference>
<dbReference type="SUPFAM" id="SSF56731">
    <property type="entry name" value="DNA primase core"/>
    <property type="match status" value="1"/>
</dbReference>
<keyword evidence="3" id="KW-0862">Zinc</keyword>
<dbReference type="CDD" id="cd01029">
    <property type="entry name" value="TOPRIM_primases"/>
    <property type="match status" value="1"/>
</dbReference>
<evidence type="ECO:0000313" key="5">
    <source>
        <dbReference type="EMBL" id="MDN5133462.1"/>
    </source>
</evidence>
<dbReference type="AlphaFoldDB" id="A0AAP4V0C5"/>
<evidence type="ECO:0000256" key="2">
    <source>
        <dbReference type="ARBA" id="ARBA00022771"/>
    </source>
</evidence>
<dbReference type="SUPFAM" id="SSF57783">
    <property type="entry name" value="Zinc beta-ribbon"/>
    <property type="match status" value="1"/>
</dbReference>
<reference evidence="5" key="1">
    <citation type="journal article" date="2023" name="Microorganisms">
        <title>Genomic Characterization of Arcobacter butzleri Strains Isolated from Various Sources in Lithuania.</title>
        <authorList>
            <person name="Uljanovas D."/>
            <person name="Golz G."/>
            <person name="Fleischmann S."/>
            <person name="Kudirkiene E."/>
            <person name="Kasetiene N."/>
            <person name="Grineviciene A."/>
            <person name="Tamuleviciene E."/>
            <person name="Aksomaitiene J."/>
            <person name="Alter T."/>
            <person name="Malakauskas M."/>
        </authorList>
    </citation>
    <scope>NUCLEOTIDE SEQUENCE</scope>
    <source>
        <strain evidence="5">H19</strain>
    </source>
</reference>
<dbReference type="InterPro" id="IPR002694">
    <property type="entry name" value="Znf_CHC2"/>
</dbReference>
<dbReference type="GO" id="GO:0003899">
    <property type="term" value="F:DNA-directed RNA polymerase activity"/>
    <property type="evidence" value="ECO:0007669"/>
    <property type="project" value="InterPro"/>
</dbReference>
<gene>
    <name evidence="5" type="ORF">PJV92_12105</name>
</gene>
<dbReference type="RefSeq" id="WP_175531515.1">
    <property type="nucleotide sequence ID" value="NZ_JABWGL010000035.1"/>
</dbReference>
<organism evidence="5 6">
    <name type="scientific">Aliarcobacter butzleri</name>
    <dbReference type="NCBI Taxonomy" id="28197"/>
    <lineage>
        <taxon>Bacteria</taxon>
        <taxon>Pseudomonadati</taxon>
        <taxon>Campylobacterota</taxon>
        <taxon>Epsilonproteobacteria</taxon>
        <taxon>Campylobacterales</taxon>
        <taxon>Arcobacteraceae</taxon>
        <taxon>Aliarcobacter</taxon>
    </lineage>
</organism>
<dbReference type="PANTHER" id="PTHR30313">
    <property type="entry name" value="DNA PRIMASE"/>
    <property type="match status" value="1"/>
</dbReference>
<reference evidence="5" key="2">
    <citation type="submission" date="2023-01" db="EMBL/GenBank/DDBJ databases">
        <authorList>
            <person name="Uljanovas D."/>
        </authorList>
    </citation>
    <scope>NUCLEOTIDE SEQUENCE</scope>
    <source>
        <strain evidence="5">H19</strain>
    </source>
</reference>
<dbReference type="InterPro" id="IPR034154">
    <property type="entry name" value="TOPRIM_DnaG/twinkle"/>
</dbReference>
<name>A0AAP4V0C5_9BACT</name>
<dbReference type="GO" id="GO:0008270">
    <property type="term" value="F:zinc ion binding"/>
    <property type="evidence" value="ECO:0007669"/>
    <property type="project" value="UniProtKB-KW"/>
</dbReference>
<evidence type="ECO:0000259" key="4">
    <source>
        <dbReference type="SMART" id="SM00400"/>
    </source>
</evidence>
<protein>
    <submittedName>
        <fullName evidence="5">CHC2 zinc finger domain-containing protein</fullName>
    </submittedName>
</protein>
<dbReference type="Pfam" id="PF08275">
    <property type="entry name" value="DNAG_N"/>
    <property type="match status" value="1"/>
</dbReference>
<dbReference type="SMART" id="SM00400">
    <property type="entry name" value="ZnF_CHCC"/>
    <property type="match status" value="1"/>
</dbReference>
<dbReference type="InterPro" id="IPR036977">
    <property type="entry name" value="DNA_primase_Znf_CHC2"/>
</dbReference>
<dbReference type="GO" id="GO:0003677">
    <property type="term" value="F:DNA binding"/>
    <property type="evidence" value="ECO:0007669"/>
    <property type="project" value="InterPro"/>
</dbReference>
<evidence type="ECO:0000256" key="3">
    <source>
        <dbReference type="ARBA" id="ARBA00022833"/>
    </source>
</evidence>
<dbReference type="PANTHER" id="PTHR30313:SF2">
    <property type="entry name" value="DNA PRIMASE"/>
    <property type="match status" value="1"/>
</dbReference>
<dbReference type="Gene3D" id="3.90.980.10">
    <property type="entry name" value="DNA primase, catalytic core, N-terminal domain"/>
    <property type="match status" value="1"/>
</dbReference>
<keyword evidence="1" id="KW-0479">Metal-binding</keyword>
<dbReference type="GO" id="GO:0005737">
    <property type="term" value="C:cytoplasm"/>
    <property type="evidence" value="ECO:0007669"/>
    <property type="project" value="TreeGrafter"/>
</dbReference>
<dbReference type="Pfam" id="PF01807">
    <property type="entry name" value="Zn_ribbon_DnaG"/>
    <property type="match status" value="1"/>
</dbReference>
<dbReference type="InterPro" id="IPR013264">
    <property type="entry name" value="DNAG_N"/>
</dbReference>
<sequence>MKDYDIEKLNAIGISEVANMLGITLPAKKGITCFKGHDSKSPSLHFYLDTNSFYCFGCGIGTKNINLVKEYCDVSFVEACKILENHFYENYIHKIPKKKIIYKNTLEMFSYDSEVYQWILDNSTLSKRGLDYLKLRGFSEETIKNQEIFDIENPNIFFNSLREKWDEDRLYKCGLLKMYQDELTKCWWRHTIVFPYFNLDNQVIYLQGRFLDDNIDLRWVNLPNVKSSIYNLQILNECIHGEKIYICEGITDTITMLENGYKAVGIMGSNNFKKEYIYHFMNFDIYVVPDNDNGGDKFYKNIVDAFSLYKSIKRVTFDKKFNDISDYIKGLKNAQ</sequence>
<comment type="caution">
    <text evidence="5">The sequence shown here is derived from an EMBL/GenBank/DDBJ whole genome shotgun (WGS) entry which is preliminary data.</text>
</comment>
<dbReference type="Gene3D" id="3.90.580.10">
    <property type="entry name" value="Zinc finger, CHC2-type domain"/>
    <property type="match status" value="1"/>
</dbReference>
<accession>A0AAP4V0C5</accession>
<proteinExistence type="predicted"/>
<dbReference type="InterPro" id="IPR037068">
    <property type="entry name" value="DNA_primase_core_N_sf"/>
</dbReference>
<dbReference type="GO" id="GO:0006269">
    <property type="term" value="P:DNA replication, synthesis of primer"/>
    <property type="evidence" value="ECO:0007669"/>
    <property type="project" value="TreeGrafter"/>
</dbReference>